<name>A0ABQ5UWP8_9PROT</name>
<reference evidence="2" key="1">
    <citation type="journal article" date="2014" name="Int. J. Syst. Evol. Microbiol.">
        <title>Complete genome of a new Firmicutes species belonging to the dominant human colonic microbiota ('Ruminococcus bicirculans') reveals two chromosomes and a selective capacity to utilize plant glucans.</title>
        <authorList>
            <consortium name="NISC Comparative Sequencing Program"/>
            <person name="Wegmann U."/>
            <person name="Louis P."/>
            <person name="Goesmann A."/>
            <person name="Henrissat B."/>
            <person name="Duncan S.H."/>
            <person name="Flint H.J."/>
        </authorList>
    </citation>
    <scope>NUCLEOTIDE SEQUENCE</scope>
    <source>
        <strain evidence="2">NBRC 108216</strain>
    </source>
</reference>
<keyword evidence="3" id="KW-1185">Reference proteome</keyword>
<proteinExistence type="predicted"/>
<sequence>MTKLLPYLFGALALIHVLPTMAVLMPARLSQLYGFEAGDAVLTTLLQHRALLFGILAAALIYAAFNAAVRWPVLIGAVISMGGFIVIAMIRGETGGALRSIVIADVIGLIIAAVAAGLLWKAAA</sequence>
<dbReference type="EMBL" id="BSNJ01000001">
    <property type="protein sequence ID" value="GLQ19728.1"/>
    <property type="molecule type" value="Genomic_DNA"/>
</dbReference>
<keyword evidence="1" id="KW-0812">Transmembrane</keyword>
<keyword evidence="1" id="KW-0472">Membrane</keyword>
<dbReference type="Proteomes" id="UP001161390">
    <property type="component" value="Unassembled WGS sequence"/>
</dbReference>
<organism evidence="2 3">
    <name type="scientific">Algimonas porphyrae</name>
    <dbReference type="NCBI Taxonomy" id="1128113"/>
    <lineage>
        <taxon>Bacteria</taxon>
        <taxon>Pseudomonadati</taxon>
        <taxon>Pseudomonadota</taxon>
        <taxon>Alphaproteobacteria</taxon>
        <taxon>Maricaulales</taxon>
        <taxon>Robiginitomaculaceae</taxon>
        <taxon>Algimonas</taxon>
    </lineage>
</organism>
<feature type="transmembrane region" description="Helical" evidence="1">
    <location>
        <begin position="72"/>
        <end position="90"/>
    </location>
</feature>
<protein>
    <recommendedName>
        <fullName evidence="4">Phosphopantetheine adenylyltransferase</fullName>
    </recommendedName>
</protein>
<gene>
    <name evidence="2" type="ORF">GCM10007854_06830</name>
</gene>
<evidence type="ECO:0000313" key="2">
    <source>
        <dbReference type="EMBL" id="GLQ19728.1"/>
    </source>
</evidence>
<keyword evidence="1" id="KW-1133">Transmembrane helix</keyword>
<dbReference type="RefSeq" id="WP_284369632.1">
    <property type="nucleotide sequence ID" value="NZ_BSNJ01000001.1"/>
</dbReference>
<feature type="transmembrane region" description="Helical" evidence="1">
    <location>
        <begin position="46"/>
        <end position="65"/>
    </location>
</feature>
<evidence type="ECO:0000313" key="3">
    <source>
        <dbReference type="Proteomes" id="UP001161390"/>
    </source>
</evidence>
<evidence type="ECO:0000256" key="1">
    <source>
        <dbReference type="SAM" id="Phobius"/>
    </source>
</evidence>
<accession>A0ABQ5UWP8</accession>
<feature type="transmembrane region" description="Helical" evidence="1">
    <location>
        <begin position="96"/>
        <end position="120"/>
    </location>
</feature>
<reference evidence="2" key="2">
    <citation type="submission" date="2023-01" db="EMBL/GenBank/DDBJ databases">
        <title>Draft genome sequence of Algimonas porphyrae strain NBRC 108216.</title>
        <authorList>
            <person name="Sun Q."/>
            <person name="Mori K."/>
        </authorList>
    </citation>
    <scope>NUCLEOTIDE SEQUENCE</scope>
    <source>
        <strain evidence="2">NBRC 108216</strain>
    </source>
</reference>
<comment type="caution">
    <text evidence="2">The sequence shown here is derived from an EMBL/GenBank/DDBJ whole genome shotgun (WGS) entry which is preliminary data.</text>
</comment>
<evidence type="ECO:0008006" key="4">
    <source>
        <dbReference type="Google" id="ProtNLM"/>
    </source>
</evidence>